<organism evidence="2 3">
    <name type="scientific">Amphritea atlantica</name>
    <dbReference type="NCBI Taxonomy" id="355243"/>
    <lineage>
        <taxon>Bacteria</taxon>
        <taxon>Pseudomonadati</taxon>
        <taxon>Pseudomonadota</taxon>
        <taxon>Gammaproteobacteria</taxon>
        <taxon>Oceanospirillales</taxon>
        <taxon>Oceanospirillaceae</taxon>
        <taxon>Amphritea</taxon>
    </lineage>
</organism>
<dbReference type="Proteomes" id="UP001059950">
    <property type="component" value="Chromosome"/>
</dbReference>
<gene>
    <name evidence="2" type="ORF">KDX31_16765</name>
</gene>
<sequence length="81" mass="8647">MASTGKTIDVGAQDPELKTSPITGEMDEDFDLLSQVSDDHAACLFNNATYPHGCYVTSGTVMFVCNNGIWLNVGSSDTDNL</sequence>
<keyword evidence="3" id="KW-1185">Reference proteome</keyword>
<dbReference type="EMBL" id="CP073344">
    <property type="protein sequence ID" value="UTW02960.1"/>
    <property type="molecule type" value="Genomic_DNA"/>
</dbReference>
<accession>A0ABY5GV33</accession>
<proteinExistence type="predicted"/>
<name>A0ABY5GV33_9GAMM</name>
<feature type="region of interest" description="Disordered" evidence="1">
    <location>
        <begin position="1"/>
        <end position="23"/>
    </location>
</feature>
<reference evidence="2" key="1">
    <citation type="submission" date="2021-04" db="EMBL/GenBank/DDBJ databases">
        <title>Oceanospirillales bacteria with DddD are important DMSP degraders in coastal seawater.</title>
        <authorList>
            <person name="Liu J."/>
        </authorList>
    </citation>
    <scope>NUCLEOTIDE SEQUENCE</scope>
    <source>
        <strain evidence="2">GY6</strain>
    </source>
</reference>
<evidence type="ECO:0000313" key="2">
    <source>
        <dbReference type="EMBL" id="UTW02960.1"/>
    </source>
</evidence>
<evidence type="ECO:0000313" key="3">
    <source>
        <dbReference type="Proteomes" id="UP001059950"/>
    </source>
</evidence>
<evidence type="ECO:0000256" key="1">
    <source>
        <dbReference type="SAM" id="MobiDB-lite"/>
    </source>
</evidence>
<protein>
    <submittedName>
        <fullName evidence="2">Uncharacterized protein</fullName>
    </submittedName>
</protein>